<evidence type="ECO:0000313" key="1">
    <source>
        <dbReference type="EnsemblPlants" id="AET6Gv20251200.24"/>
    </source>
</evidence>
<protein>
    <submittedName>
        <fullName evidence="1">Uncharacterized protein</fullName>
    </submittedName>
</protein>
<reference evidence="1" key="5">
    <citation type="journal article" date="2021" name="G3 (Bethesda)">
        <title>Aegilops tauschii genome assembly Aet v5.0 features greater sequence contiguity and improved annotation.</title>
        <authorList>
            <person name="Wang L."/>
            <person name="Zhu T."/>
            <person name="Rodriguez J.C."/>
            <person name="Deal K.R."/>
            <person name="Dubcovsky J."/>
            <person name="McGuire P.E."/>
            <person name="Lux T."/>
            <person name="Spannagl M."/>
            <person name="Mayer K.F.X."/>
            <person name="Baldrich P."/>
            <person name="Meyers B.C."/>
            <person name="Huo N."/>
            <person name="Gu Y.Q."/>
            <person name="Zhou H."/>
            <person name="Devos K.M."/>
            <person name="Bennetzen J.L."/>
            <person name="Unver T."/>
            <person name="Budak H."/>
            <person name="Gulick P.J."/>
            <person name="Galiba G."/>
            <person name="Kalapos B."/>
            <person name="Nelson D.R."/>
            <person name="Li P."/>
            <person name="You F.M."/>
            <person name="Luo M.C."/>
            <person name="Dvorak J."/>
        </authorList>
    </citation>
    <scope>NUCLEOTIDE SEQUENCE [LARGE SCALE GENOMIC DNA]</scope>
    <source>
        <strain evidence="1">cv. AL8/78</strain>
    </source>
</reference>
<proteinExistence type="predicted"/>
<keyword evidence="2" id="KW-1185">Reference proteome</keyword>
<reference evidence="2" key="1">
    <citation type="journal article" date="2014" name="Science">
        <title>Ancient hybridizations among the ancestral genomes of bread wheat.</title>
        <authorList>
            <consortium name="International Wheat Genome Sequencing Consortium,"/>
            <person name="Marcussen T."/>
            <person name="Sandve S.R."/>
            <person name="Heier L."/>
            <person name="Spannagl M."/>
            <person name="Pfeifer M."/>
            <person name="Jakobsen K.S."/>
            <person name="Wulff B.B."/>
            <person name="Steuernagel B."/>
            <person name="Mayer K.F."/>
            <person name="Olsen O.A."/>
        </authorList>
    </citation>
    <scope>NUCLEOTIDE SEQUENCE [LARGE SCALE GENOMIC DNA]</scope>
    <source>
        <strain evidence="2">cv. AL8/78</strain>
    </source>
</reference>
<accession>A0A453N7B5</accession>
<organism evidence="1 2">
    <name type="scientific">Aegilops tauschii subsp. strangulata</name>
    <name type="common">Goatgrass</name>
    <dbReference type="NCBI Taxonomy" id="200361"/>
    <lineage>
        <taxon>Eukaryota</taxon>
        <taxon>Viridiplantae</taxon>
        <taxon>Streptophyta</taxon>
        <taxon>Embryophyta</taxon>
        <taxon>Tracheophyta</taxon>
        <taxon>Spermatophyta</taxon>
        <taxon>Magnoliopsida</taxon>
        <taxon>Liliopsida</taxon>
        <taxon>Poales</taxon>
        <taxon>Poaceae</taxon>
        <taxon>BOP clade</taxon>
        <taxon>Pooideae</taxon>
        <taxon>Triticodae</taxon>
        <taxon>Triticeae</taxon>
        <taxon>Triticinae</taxon>
        <taxon>Aegilops</taxon>
    </lineage>
</organism>
<evidence type="ECO:0000313" key="2">
    <source>
        <dbReference type="Proteomes" id="UP000015105"/>
    </source>
</evidence>
<dbReference type="Proteomes" id="UP000015105">
    <property type="component" value="Chromosome 6D"/>
</dbReference>
<name>A0A453N7B5_AEGTS</name>
<dbReference type="Gramene" id="AET6Gv20251200.24">
    <property type="protein sequence ID" value="AET6Gv20251200.24"/>
    <property type="gene ID" value="AET6Gv20251200"/>
</dbReference>
<sequence length="130" mass="14922">CTEEEEDELLERRRMRSCWRGSAAEEGADLLEERSQRRRRRCVWIGGCFSLSFPSLTCWRQQHLCFPPEDCFLTKTTSLPGWQAQGVQYGPRCQPGRLSSASDALKLKADALLRYLRQAGRLELARCPDA</sequence>
<reference evidence="1" key="4">
    <citation type="submission" date="2019-03" db="UniProtKB">
        <authorList>
            <consortium name="EnsemblPlants"/>
        </authorList>
    </citation>
    <scope>IDENTIFICATION</scope>
</reference>
<dbReference type="AlphaFoldDB" id="A0A453N7B5"/>
<dbReference type="EnsemblPlants" id="AET6Gv20251200.24">
    <property type="protein sequence ID" value="AET6Gv20251200.24"/>
    <property type="gene ID" value="AET6Gv20251200"/>
</dbReference>
<reference evidence="1" key="3">
    <citation type="journal article" date="2017" name="Nature">
        <title>Genome sequence of the progenitor of the wheat D genome Aegilops tauschii.</title>
        <authorList>
            <person name="Luo M.C."/>
            <person name="Gu Y.Q."/>
            <person name="Puiu D."/>
            <person name="Wang H."/>
            <person name="Twardziok S.O."/>
            <person name="Deal K.R."/>
            <person name="Huo N."/>
            <person name="Zhu T."/>
            <person name="Wang L."/>
            <person name="Wang Y."/>
            <person name="McGuire P.E."/>
            <person name="Liu S."/>
            <person name="Long H."/>
            <person name="Ramasamy R.K."/>
            <person name="Rodriguez J.C."/>
            <person name="Van S.L."/>
            <person name="Yuan L."/>
            <person name="Wang Z."/>
            <person name="Xia Z."/>
            <person name="Xiao L."/>
            <person name="Anderson O.D."/>
            <person name="Ouyang S."/>
            <person name="Liang Y."/>
            <person name="Zimin A.V."/>
            <person name="Pertea G."/>
            <person name="Qi P."/>
            <person name="Bennetzen J.L."/>
            <person name="Dai X."/>
            <person name="Dawson M.W."/>
            <person name="Muller H.G."/>
            <person name="Kugler K."/>
            <person name="Rivarola-Duarte L."/>
            <person name="Spannagl M."/>
            <person name="Mayer K.F.X."/>
            <person name="Lu F.H."/>
            <person name="Bevan M.W."/>
            <person name="Leroy P."/>
            <person name="Li P."/>
            <person name="You F.M."/>
            <person name="Sun Q."/>
            <person name="Liu Z."/>
            <person name="Lyons E."/>
            <person name="Wicker T."/>
            <person name="Salzberg S.L."/>
            <person name="Devos K.M."/>
            <person name="Dvorak J."/>
        </authorList>
    </citation>
    <scope>NUCLEOTIDE SEQUENCE [LARGE SCALE GENOMIC DNA]</scope>
    <source>
        <strain evidence="1">cv. AL8/78</strain>
    </source>
</reference>
<reference evidence="2" key="2">
    <citation type="journal article" date="2017" name="Nat. Plants">
        <title>The Aegilops tauschii genome reveals multiple impacts of transposons.</title>
        <authorList>
            <person name="Zhao G."/>
            <person name="Zou C."/>
            <person name="Li K."/>
            <person name="Wang K."/>
            <person name="Li T."/>
            <person name="Gao L."/>
            <person name="Zhang X."/>
            <person name="Wang H."/>
            <person name="Yang Z."/>
            <person name="Liu X."/>
            <person name="Jiang W."/>
            <person name="Mao L."/>
            <person name="Kong X."/>
            <person name="Jiao Y."/>
            <person name="Jia J."/>
        </authorList>
    </citation>
    <scope>NUCLEOTIDE SEQUENCE [LARGE SCALE GENOMIC DNA]</scope>
    <source>
        <strain evidence="2">cv. AL8/78</strain>
    </source>
</reference>